<evidence type="ECO:0000313" key="1">
    <source>
        <dbReference type="EMBL" id="KXA38986.1"/>
    </source>
</evidence>
<evidence type="ECO:0000313" key="2">
    <source>
        <dbReference type="Proteomes" id="UP000070533"/>
    </source>
</evidence>
<dbReference type="EMBL" id="LRQG01000100">
    <property type="protein sequence ID" value="KXA38986.1"/>
    <property type="molecule type" value="Genomic_DNA"/>
</dbReference>
<reference evidence="2" key="1">
    <citation type="submission" date="2016-01" db="EMBL/GenBank/DDBJ databases">
        <authorList>
            <person name="Mitreva M."/>
            <person name="Pepin K.H."/>
            <person name="Mihindukulasuriya K.A."/>
            <person name="Fulton R."/>
            <person name="Fronick C."/>
            <person name="O'Laughlin M."/>
            <person name="Miner T."/>
            <person name="Herter B."/>
            <person name="Rosa B.A."/>
            <person name="Cordes M."/>
            <person name="Tomlinson C."/>
            <person name="Wollam A."/>
            <person name="Palsikar V.B."/>
            <person name="Mardis E.R."/>
            <person name="Wilson R.K."/>
        </authorList>
    </citation>
    <scope>NUCLEOTIDE SEQUENCE [LARGE SCALE GENOMIC DNA]</scope>
    <source>
        <strain evidence="2">MJR7716</strain>
    </source>
</reference>
<comment type="caution">
    <text evidence="1">The sequence shown here is derived from an EMBL/GenBank/DDBJ whole genome shotgun (WGS) entry which is preliminary data.</text>
</comment>
<protein>
    <submittedName>
        <fullName evidence="1">Uncharacterized protein</fullName>
    </submittedName>
</protein>
<dbReference type="AlphaFoldDB" id="A0A133Q7Z3"/>
<sequence length="59" mass="6925">MQMVYWTEQLSHDVVGLCGRLFVKYFSNRFPFAEPLRCHSSLISMRKVSFRIAKGQLSQ</sequence>
<name>A0A133Q7Z3_9BACT</name>
<accession>A0A133Q7Z3</accession>
<dbReference type="Proteomes" id="UP000070533">
    <property type="component" value="Unassembled WGS sequence"/>
</dbReference>
<proteinExistence type="predicted"/>
<gene>
    <name evidence="1" type="ORF">HMPREF3226_01428</name>
</gene>
<dbReference type="PATRIC" id="fig|28128.5.peg.1457"/>
<organism evidence="1 2">
    <name type="scientific">Prevotella corporis</name>
    <dbReference type="NCBI Taxonomy" id="28128"/>
    <lineage>
        <taxon>Bacteria</taxon>
        <taxon>Pseudomonadati</taxon>
        <taxon>Bacteroidota</taxon>
        <taxon>Bacteroidia</taxon>
        <taxon>Bacteroidales</taxon>
        <taxon>Prevotellaceae</taxon>
        <taxon>Prevotella</taxon>
    </lineage>
</organism>
<dbReference type="STRING" id="28128.HMPREF3226_01428"/>
<keyword evidence="2" id="KW-1185">Reference proteome</keyword>